<keyword evidence="1" id="KW-1133">Transmembrane helix</keyword>
<name>A0A0M9VRG6_9BASI</name>
<evidence type="ECO:0000313" key="3">
    <source>
        <dbReference type="Proteomes" id="UP000037751"/>
    </source>
</evidence>
<dbReference type="GeneID" id="28729994"/>
<gene>
    <name evidence="2" type="ORF">Malapachy_3655</name>
</gene>
<dbReference type="EMBL" id="LGAV01000001">
    <property type="protein sequence ID" value="KOS16569.1"/>
    <property type="molecule type" value="Genomic_DNA"/>
</dbReference>
<feature type="transmembrane region" description="Helical" evidence="1">
    <location>
        <begin position="26"/>
        <end position="45"/>
    </location>
</feature>
<dbReference type="GO" id="GO:0005783">
    <property type="term" value="C:endoplasmic reticulum"/>
    <property type="evidence" value="ECO:0007669"/>
    <property type="project" value="TreeGrafter"/>
</dbReference>
<feature type="transmembrane region" description="Helical" evidence="1">
    <location>
        <begin position="130"/>
        <end position="149"/>
    </location>
</feature>
<dbReference type="AlphaFoldDB" id="A0A0M9VRG6"/>
<dbReference type="VEuPathDB" id="FungiDB:Malapachy_3655"/>
<reference evidence="2 3" key="1">
    <citation type="submission" date="2015-07" db="EMBL/GenBank/DDBJ databases">
        <title>Draft Genome Sequence of Malassezia furfur CBS1878 and Malassezia pachydermatis CBS1879.</title>
        <authorList>
            <person name="Triana S."/>
            <person name="Ohm R."/>
            <person name="Gonzalez A."/>
            <person name="DeCock H."/>
            <person name="Restrepo S."/>
            <person name="Celis A."/>
        </authorList>
    </citation>
    <scope>NUCLEOTIDE SEQUENCE [LARGE SCALE GENOMIC DNA]</scope>
    <source>
        <strain evidence="2 3">CBS 1879</strain>
    </source>
</reference>
<evidence type="ECO:0008006" key="4">
    <source>
        <dbReference type="Google" id="ProtNLM"/>
    </source>
</evidence>
<feature type="transmembrane region" description="Helical" evidence="1">
    <location>
        <begin position="95"/>
        <end position="118"/>
    </location>
</feature>
<feature type="transmembrane region" description="Helical" evidence="1">
    <location>
        <begin position="164"/>
        <end position="185"/>
    </location>
</feature>
<dbReference type="InterPro" id="IPR009305">
    <property type="entry name" value="Mpo1-like"/>
</dbReference>
<dbReference type="GO" id="GO:0046521">
    <property type="term" value="P:sphingoid catabolic process"/>
    <property type="evidence" value="ECO:0007669"/>
    <property type="project" value="TreeGrafter"/>
</dbReference>
<accession>A0A0M9VRG6</accession>
<evidence type="ECO:0000256" key="1">
    <source>
        <dbReference type="SAM" id="Phobius"/>
    </source>
</evidence>
<evidence type="ECO:0000313" key="2">
    <source>
        <dbReference type="EMBL" id="KOS16569.1"/>
    </source>
</evidence>
<dbReference type="Proteomes" id="UP000037751">
    <property type="component" value="Unassembled WGS sequence"/>
</dbReference>
<dbReference type="PANTHER" id="PTHR28026:SF9">
    <property type="entry name" value="2-HYDROXY-PALMITIC ACID DIOXYGENASE MPO1"/>
    <property type="match status" value="1"/>
</dbReference>
<sequence length="213" mass="23660">MLSANPFSLKQQLAFYGAYHTNKVNVGIHMVCVPLIWMASLAMVLSTDSSLATLASKLPDSLSVPATKALVQLAAALPSWAAPHLNLAAVSALSYLLYYFILDPISATLITPLWFAYYRISWYIAHDVEGGFRLALICFTVSWILQFYGHGVHEGRAPALLDNLLGAVVLAPLFVFIETLFLFGYRPELQKWLKNETARLIVKFRAENPSKRA</sequence>
<dbReference type="RefSeq" id="XP_017994201.1">
    <property type="nucleotide sequence ID" value="XM_018138118.1"/>
</dbReference>
<keyword evidence="3" id="KW-1185">Reference proteome</keyword>
<comment type="caution">
    <text evidence="2">The sequence shown here is derived from an EMBL/GenBank/DDBJ whole genome shotgun (WGS) entry which is preliminary data.</text>
</comment>
<proteinExistence type="predicted"/>
<dbReference type="GO" id="GO:0016020">
    <property type="term" value="C:membrane"/>
    <property type="evidence" value="ECO:0007669"/>
    <property type="project" value="GOC"/>
</dbReference>
<dbReference type="OrthoDB" id="2124888at2759"/>
<keyword evidence="1" id="KW-0472">Membrane</keyword>
<protein>
    <recommendedName>
        <fullName evidence="4">DUF962-domain-containing protein</fullName>
    </recommendedName>
</protein>
<keyword evidence="1" id="KW-0812">Transmembrane</keyword>
<dbReference type="PANTHER" id="PTHR28026">
    <property type="entry name" value="DUF962 DOMAIN PROTEIN (AFU_ORTHOLOGUE AFUA_8G05310)"/>
    <property type="match status" value="1"/>
</dbReference>
<dbReference type="Pfam" id="PF06127">
    <property type="entry name" value="Mpo1-like"/>
    <property type="match status" value="1"/>
</dbReference>
<organism evidence="2 3">
    <name type="scientific">Malassezia pachydermatis</name>
    <dbReference type="NCBI Taxonomy" id="77020"/>
    <lineage>
        <taxon>Eukaryota</taxon>
        <taxon>Fungi</taxon>
        <taxon>Dikarya</taxon>
        <taxon>Basidiomycota</taxon>
        <taxon>Ustilaginomycotina</taxon>
        <taxon>Malasseziomycetes</taxon>
        <taxon>Malasseziales</taxon>
        <taxon>Malasseziaceae</taxon>
        <taxon>Malassezia</taxon>
    </lineage>
</organism>